<sequence>MIQVSDAIPRMGLPRSLYSYLASSAYHQSGRKEISRKRSHIATISVILFDRYGTTFIYFRSLQ</sequence>
<organism evidence="1 2">
    <name type="scientific">Cryptotermes secundus</name>
    <dbReference type="NCBI Taxonomy" id="105785"/>
    <lineage>
        <taxon>Eukaryota</taxon>
        <taxon>Metazoa</taxon>
        <taxon>Ecdysozoa</taxon>
        <taxon>Arthropoda</taxon>
        <taxon>Hexapoda</taxon>
        <taxon>Insecta</taxon>
        <taxon>Pterygota</taxon>
        <taxon>Neoptera</taxon>
        <taxon>Polyneoptera</taxon>
        <taxon>Dictyoptera</taxon>
        <taxon>Blattodea</taxon>
        <taxon>Blattoidea</taxon>
        <taxon>Termitoidae</taxon>
        <taxon>Kalotermitidae</taxon>
        <taxon>Cryptotermitinae</taxon>
        <taxon>Cryptotermes</taxon>
    </lineage>
</organism>
<evidence type="ECO:0000313" key="2">
    <source>
        <dbReference type="Proteomes" id="UP000235965"/>
    </source>
</evidence>
<dbReference type="EMBL" id="NEVH01019068">
    <property type="protein sequence ID" value="PNF23086.1"/>
    <property type="molecule type" value="Genomic_DNA"/>
</dbReference>
<evidence type="ECO:0000313" key="1">
    <source>
        <dbReference type="EMBL" id="PNF23086.1"/>
    </source>
</evidence>
<dbReference type="AlphaFoldDB" id="A0A2J7Q3D2"/>
<comment type="caution">
    <text evidence="1">The sequence shown here is derived from an EMBL/GenBank/DDBJ whole genome shotgun (WGS) entry which is preliminary data.</text>
</comment>
<proteinExistence type="predicted"/>
<protein>
    <submittedName>
        <fullName evidence="1">Uncharacterized protein</fullName>
    </submittedName>
</protein>
<accession>A0A2J7Q3D2</accession>
<gene>
    <name evidence="1" type="ORF">B7P43_G09135</name>
</gene>
<reference evidence="1 2" key="1">
    <citation type="submission" date="2017-12" db="EMBL/GenBank/DDBJ databases">
        <title>Hemimetabolous genomes reveal molecular basis of termite eusociality.</title>
        <authorList>
            <person name="Harrison M.C."/>
            <person name="Jongepier E."/>
            <person name="Robertson H.M."/>
            <person name="Arning N."/>
            <person name="Bitard-Feildel T."/>
            <person name="Chao H."/>
            <person name="Childers C.P."/>
            <person name="Dinh H."/>
            <person name="Doddapaneni H."/>
            <person name="Dugan S."/>
            <person name="Gowin J."/>
            <person name="Greiner C."/>
            <person name="Han Y."/>
            <person name="Hu H."/>
            <person name="Hughes D.S.T."/>
            <person name="Huylmans A.-K."/>
            <person name="Kemena C."/>
            <person name="Kremer L.P.M."/>
            <person name="Lee S.L."/>
            <person name="Lopez-Ezquerra A."/>
            <person name="Mallet L."/>
            <person name="Monroy-Kuhn J.M."/>
            <person name="Moser A."/>
            <person name="Murali S.C."/>
            <person name="Muzny D.M."/>
            <person name="Otani S."/>
            <person name="Piulachs M.-D."/>
            <person name="Poelchau M."/>
            <person name="Qu J."/>
            <person name="Schaub F."/>
            <person name="Wada-Katsumata A."/>
            <person name="Worley K.C."/>
            <person name="Xie Q."/>
            <person name="Ylla G."/>
            <person name="Poulsen M."/>
            <person name="Gibbs R.A."/>
            <person name="Schal C."/>
            <person name="Richards S."/>
            <person name="Belles X."/>
            <person name="Korb J."/>
            <person name="Bornberg-Bauer E."/>
        </authorList>
    </citation>
    <scope>NUCLEOTIDE SEQUENCE [LARGE SCALE GENOMIC DNA]</scope>
    <source>
        <tissue evidence="1">Whole body</tissue>
    </source>
</reference>
<name>A0A2J7Q3D2_9NEOP</name>
<keyword evidence="2" id="KW-1185">Reference proteome</keyword>
<dbReference type="InParanoid" id="A0A2J7Q3D2"/>
<dbReference type="Proteomes" id="UP000235965">
    <property type="component" value="Unassembled WGS sequence"/>
</dbReference>